<name>A0A6B0UH79_IXORI</name>
<accession>A0A6B0UH79</accession>
<keyword evidence="1" id="KW-1133">Transmembrane helix</keyword>
<sequence>MLQSLIFLPVAIVVLGFGVFSAAFFRRRLRRYTSSIRSCVINNGLLQVRGPCVRLPLNCLSTCATGAQVQAQPSLWFKPHARANSLWGYHRHLRYSPAGYCGVIEVL</sequence>
<keyword evidence="1" id="KW-0472">Membrane</keyword>
<dbReference type="AlphaFoldDB" id="A0A6B0UH79"/>
<reference evidence="2" key="1">
    <citation type="submission" date="2019-12" db="EMBL/GenBank/DDBJ databases">
        <title>An insight into the sialome of adult female Ixodes ricinus ticks feeding for 6 days.</title>
        <authorList>
            <person name="Perner J."/>
            <person name="Ribeiro J.M.C."/>
        </authorList>
    </citation>
    <scope>NUCLEOTIDE SEQUENCE</scope>
    <source>
        <strain evidence="2">Semi-engorged</strain>
        <tissue evidence="2">Salivary glands</tissue>
    </source>
</reference>
<protein>
    <submittedName>
        <fullName evidence="2">Putative secreted protein</fullName>
    </submittedName>
</protein>
<proteinExistence type="predicted"/>
<organism evidence="2">
    <name type="scientific">Ixodes ricinus</name>
    <name type="common">Common tick</name>
    <name type="synonym">Acarus ricinus</name>
    <dbReference type="NCBI Taxonomy" id="34613"/>
    <lineage>
        <taxon>Eukaryota</taxon>
        <taxon>Metazoa</taxon>
        <taxon>Ecdysozoa</taxon>
        <taxon>Arthropoda</taxon>
        <taxon>Chelicerata</taxon>
        <taxon>Arachnida</taxon>
        <taxon>Acari</taxon>
        <taxon>Parasitiformes</taxon>
        <taxon>Ixodida</taxon>
        <taxon>Ixodoidea</taxon>
        <taxon>Ixodidae</taxon>
        <taxon>Ixodinae</taxon>
        <taxon>Ixodes</taxon>
    </lineage>
</organism>
<evidence type="ECO:0000256" key="1">
    <source>
        <dbReference type="SAM" id="Phobius"/>
    </source>
</evidence>
<keyword evidence="1" id="KW-0812">Transmembrane</keyword>
<dbReference type="EMBL" id="GIFC01007307">
    <property type="protein sequence ID" value="MXU89390.1"/>
    <property type="molecule type" value="Transcribed_RNA"/>
</dbReference>
<feature type="transmembrane region" description="Helical" evidence="1">
    <location>
        <begin position="6"/>
        <end position="25"/>
    </location>
</feature>
<evidence type="ECO:0000313" key="2">
    <source>
        <dbReference type="EMBL" id="MXU89390.1"/>
    </source>
</evidence>